<evidence type="ECO:0000256" key="1">
    <source>
        <dbReference type="SAM" id="MobiDB-lite"/>
    </source>
</evidence>
<accession>A0A167UQT1</accession>
<evidence type="ECO:0000256" key="2">
    <source>
        <dbReference type="SAM" id="SignalP"/>
    </source>
</evidence>
<proteinExistence type="predicted"/>
<feature type="region of interest" description="Disordered" evidence="1">
    <location>
        <begin position="141"/>
        <end position="161"/>
    </location>
</feature>
<dbReference type="AlphaFoldDB" id="A0A167UQT1"/>
<dbReference type="Proteomes" id="UP000076532">
    <property type="component" value="Unassembled WGS sequence"/>
</dbReference>
<gene>
    <name evidence="3" type="ORF">FIBSPDRAFT_968339</name>
</gene>
<feature type="compositionally biased region" description="Polar residues" evidence="1">
    <location>
        <begin position="148"/>
        <end position="161"/>
    </location>
</feature>
<organism evidence="3 4">
    <name type="scientific">Athelia psychrophila</name>
    <dbReference type="NCBI Taxonomy" id="1759441"/>
    <lineage>
        <taxon>Eukaryota</taxon>
        <taxon>Fungi</taxon>
        <taxon>Dikarya</taxon>
        <taxon>Basidiomycota</taxon>
        <taxon>Agaricomycotina</taxon>
        <taxon>Agaricomycetes</taxon>
        <taxon>Agaricomycetidae</taxon>
        <taxon>Atheliales</taxon>
        <taxon>Atheliaceae</taxon>
        <taxon>Athelia</taxon>
    </lineage>
</organism>
<sequence length="194" mass="19273">MMFSLLFALALITEVIAVKITTPNATTNWTSPGPNIIAWTTGSADPATFSIQLAQHNLASFAPNPALPADGIIGAALPASALTTVFVPSCVAPGARLPAGAGFTLRFLGENADGSMALLATSQVFNIAEAGVTQCADLASTTSTSTSGPTMSGASVSSAAPTGSGTAVVVSSGALSTSVNTVSFTPLAYPCFML</sequence>
<reference evidence="3 4" key="1">
    <citation type="journal article" date="2016" name="Mol. Biol. Evol.">
        <title>Comparative Genomics of Early-Diverging Mushroom-Forming Fungi Provides Insights into the Origins of Lignocellulose Decay Capabilities.</title>
        <authorList>
            <person name="Nagy L.G."/>
            <person name="Riley R."/>
            <person name="Tritt A."/>
            <person name="Adam C."/>
            <person name="Daum C."/>
            <person name="Floudas D."/>
            <person name="Sun H."/>
            <person name="Yadav J.S."/>
            <person name="Pangilinan J."/>
            <person name="Larsson K.H."/>
            <person name="Matsuura K."/>
            <person name="Barry K."/>
            <person name="Labutti K."/>
            <person name="Kuo R."/>
            <person name="Ohm R.A."/>
            <person name="Bhattacharya S.S."/>
            <person name="Shirouzu T."/>
            <person name="Yoshinaga Y."/>
            <person name="Martin F.M."/>
            <person name="Grigoriev I.V."/>
            <person name="Hibbett D.S."/>
        </authorList>
    </citation>
    <scope>NUCLEOTIDE SEQUENCE [LARGE SCALE GENOMIC DNA]</scope>
    <source>
        <strain evidence="3 4">CBS 109695</strain>
    </source>
</reference>
<keyword evidence="4" id="KW-1185">Reference proteome</keyword>
<dbReference type="OrthoDB" id="5316007at2759"/>
<evidence type="ECO:0000313" key="3">
    <source>
        <dbReference type="EMBL" id="KZP04192.1"/>
    </source>
</evidence>
<evidence type="ECO:0000313" key="4">
    <source>
        <dbReference type="Proteomes" id="UP000076532"/>
    </source>
</evidence>
<protein>
    <submittedName>
        <fullName evidence="3">Uncharacterized protein</fullName>
    </submittedName>
</protein>
<feature type="chain" id="PRO_5007893122" evidence="2">
    <location>
        <begin position="18"/>
        <end position="194"/>
    </location>
</feature>
<keyword evidence="2" id="KW-0732">Signal</keyword>
<name>A0A167UQT1_9AGAM</name>
<dbReference type="EMBL" id="KV417948">
    <property type="protein sequence ID" value="KZP04192.1"/>
    <property type="molecule type" value="Genomic_DNA"/>
</dbReference>
<feature type="signal peptide" evidence="2">
    <location>
        <begin position="1"/>
        <end position="17"/>
    </location>
</feature>